<sequence length="70" mass="8020">MKLTDFILICILVVLSILTLTIISGFKTIEEALQFPMIATTQTNYINTIHTNIMDGKYDVSENLKERKKK</sequence>
<reference evidence="2" key="1">
    <citation type="submission" date="2020-03" db="EMBL/GenBank/DDBJ databases">
        <title>The deep terrestrial virosphere.</title>
        <authorList>
            <person name="Holmfeldt K."/>
            <person name="Nilsson E."/>
            <person name="Simone D."/>
            <person name="Lopez-Fernandez M."/>
            <person name="Wu X."/>
            <person name="de Brujin I."/>
            <person name="Lundin D."/>
            <person name="Andersson A."/>
            <person name="Bertilsson S."/>
            <person name="Dopson M."/>
        </authorList>
    </citation>
    <scope>NUCLEOTIDE SEQUENCE</scope>
    <source>
        <strain evidence="3">MM415B01632</strain>
        <strain evidence="2">TM448A02405</strain>
    </source>
</reference>
<proteinExistence type="predicted"/>
<name>A0A6H1ZWW1_9ZZZZ</name>
<evidence type="ECO:0000256" key="1">
    <source>
        <dbReference type="SAM" id="Phobius"/>
    </source>
</evidence>
<evidence type="ECO:0000313" key="2">
    <source>
        <dbReference type="EMBL" id="QJA51959.1"/>
    </source>
</evidence>
<keyword evidence="1" id="KW-1133">Transmembrane helix</keyword>
<feature type="transmembrane region" description="Helical" evidence="1">
    <location>
        <begin position="6"/>
        <end position="26"/>
    </location>
</feature>
<protein>
    <submittedName>
        <fullName evidence="2">Uncharacterized protein</fullName>
    </submittedName>
</protein>
<accession>A0A6H1ZWW1</accession>
<organism evidence="2">
    <name type="scientific">viral metagenome</name>
    <dbReference type="NCBI Taxonomy" id="1070528"/>
    <lineage>
        <taxon>unclassified sequences</taxon>
        <taxon>metagenomes</taxon>
        <taxon>organismal metagenomes</taxon>
    </lineage>
</organism>
<dbReference type="EMBL" id="MT141275">
    <property type="protein sequence ID" value="QJA57456.1"/>
    <property type="molecule type" value="Genomic_DNA"/>
</dbReference>
<keyword evidence="1" id="KW-0812">Transmembrane</keyword>
<dbReference type="AlphaFoldDB" id="A0A6H1ZWW1"/>
<evidence type="ECO:0000313" key="3">
    <source>
        <dbReference type="EMBL" id="QJA57456.1"/>
    </source>
</evidence>
<keyword evidence="1" id="KW-0472">Membrane</keyword>
<gene>
    <name evidence="3" type="ORF">MM415B01632_0004</name>
    <name evidence="2" type="ORF">TM448A02405_0014</name>
</gene>
<dbReference type="EMBL" id="MT144301">
    <property type="protein sequence ID" value="QJA51959.1"/>
    <property type="molecule type" value="Genomic_DNA"/>
</dbReference>